<feature type="transmembrane region" description="Helical" evidence="1">
    <location>
        <begin position="88"/>
        <end position="107"/>
    </location>
</feature>
<dbReference type="OrthoDB" id="9950010at2"/>
<dbReference type="AlphaFoldDB" id="A0A1Y1RUS6"/>
<evidence type="ECO:0000313" key="3">
    <source>
        <dbReference type="Proteomes" id="UP000192343"/>
    </source>
</evidence>
<reference evidence="2 3" key="1">
    <citation type="submission" date="2017-03" db="EMBL/GenBank/DDBJ databases">
        <title>Draft Genome sequence of Marispirochaeta sp. strain JC444.</title>
        <authorList>
            <person name="Shivani Y."/>
            <person name="Subhash Y."/>
            <person name="Sasikala C."/>
            <person name="Ramana C."/>
        </authorList>
    </citation>
    <scope>NUCLEOTIDE SEQUENCE [LARGE SCALE GENOMIC DNA]</scope>
    <source>
        <strain evidence="2 3">JC444</strain>
    </source>
</reference>
<evidence type="ECO:0008006" key="4">
    <source>
        <dbReference type="Google" id="ProtNLM"/>
    </source>
</evidence>
<keyword evidence="1" id="KW-1133">Transmembrane helix</keyword>
<feature type="transmembrane region" description="Helical" evidence="1">
    <location>
        <begin position="181"/>
        <end position="199"/>
    </location>
</feature>
<evidence type="ECO:0000256" key="1">
    <source>
        <dbReference type="SAM" id="Phobius"/>
    </source>
</evidence>
<gene>
    <name evidence="2" type="ORF">B4O97_15435</name>
</gene>
<organism evidence="2 3">
    <name type="scientific">Marispirochaeta aestuarii</name>
    <dbReference type="NCBI Taxonomy" id="1963862"/>
    <lineage>
        <taxon>Bacteria</taxon>
        <taxon>Pseudomonadati</taxon>
        <taxon>Spirochaetota</taxon>
        <taxon>Spirochaetia</taxon>
        <taxon>Spirochaetales</taxon>
        <taxon>Spirochaetaceae</taxon>
        <taxon>Marispirochaeta</taxon>
    </lineage>
</organism>
<feature type="transmembrane region" description="Helical" evidence="1">
    <location>
        <begin position="266"/>
        <end position="286"/>
    </location>
</feature>
<feature type="transmembrane region" description="Helical" evidence="1">
    <location>
        <begin position="25"/>
        <end position="46"/>
    </location>
</feature>
<feature type="transmembrane region" description="Helical" evidence="1">
    <location>
        <begin position="235"/>
        <end position="254"/>
    </location>
</feature>
<dbReference type="InterPro" id="IPR036259">
    <property type="entry name" value="MFS_trans_sf"/>
</dbReference>
<dbReference type="RefSeq" id="WP_083052197.1">
    <property type="nucleotide sequence ID" value="NZ_MWQY01000019.1"/>
</dbReference>
<feature type="transmembrane region" description="Helical" evidence="1">
    <location>
        <begin position="156"/>
        <end position="175"/>
    </location>
</feature>
<keyword evidence="1" id="KW-0472">Membrane</keyword>
<feature type="transmembrane region" description="Helical" evidence="1">
    <location>
        <begin position="369"/>
        <end position="390"/>
    </location>
</feature>
<comment type="caution">
    <text evidence="2">The sequence shown here is derived from an EMBL/GenBank/DDBJ whole genome shotgun (WGS) entry which is preliminary data.</text>
</comment>
<sequence length="438" mass="48178">MASSAFPSELGSEDRETGKRYLRRFVMLNGISIAFLMNDLLILYGIRNGLSDPQLAVLASFMHLTMPFLLAGKLLIPRFGLARTWGYAWLLRYIFGSVLIAAPFIALGFSQTLVTVTVLLGAFGFSMFRSIGIVANTPLTGEVTVYEERGSFLSGNWVRSQTAYFFSVSVVVVILRFFDKVWVYQAVIALGCLVGFYASRQLLKIPESSTPSESATMPIRDTLRLIRRNAKYRRLLGGWAAGISSFVLVIPFSIVTIKNGYHISDYHALVFSLFILAGGILSSYTNGRVADTIGPRPLLILYICGFFISAVFWSFAPQEFFTVVTALIFLLQGYCKTGLIIATNHYFLQAVQPTDRVGLSLFARMTGGLVAGIASALGGGTALSLIRAVGVEGLDVYRVFFRLVLGILALLLVLALRTERLSGEKSGLALLKMWRGRR</sequence>
<protein>
    <recommendedName>
        <fullName evidence="4">Major facilitator superfamily (MFS) profile domain-containing protein</fullName>
    </recommendedName>
</protein>
<feature type="transmembrane region" description="Helical" evidence="1">
    <location>
        <begin position="396"/>
        <end position="416"/>
    </location>
</feature>
<accession>A0A1Y1RUS6</accession>
<feature type="transmembrane region" description="Helical" evidence="1">
    <location>
        <begin position="113"/>
        <end position="135"/>
    </location>
</feature>
<feature type="transmembrane region" description="Helical" evidence="1">
    <location>
        <begin position="58"/>
        <end position="76"/>
    </location>
</feature>
<dbReference type="STRING" id="1963862.B4O97_15435"/>
<feature type="transmembrane region" description="Helical" evidence="1">
    <location>
        <begin position="298"/>
        <end position="316"/>
    </location>
</feature>
<dbReference type="Proteomes" id="UP000192343">
    <property type="component" value="Unassembled WGS sequence"/>
</dbReference>
<dbReference type="EMBL" id="MWQY01000019">
    <property type="protein sequence ID" value="ORC32845.1"/>
    <property type="molecule type" value="Genomic_DNA"/>
</dbReference>
<keyword evidence="3" id="KW-1185">Reference proteome</keyword>
<evidence type="ECO:0000313" key="2">
    <source>
        <dbReference type="EMBL" id="ORC32845.1"/>
    </source>
</evidence>
<dbReference type="Gene3D" id="1.20.1250.20">
    <property type="entry name" value="MFS general substrate transporter like domains"/>
    <property type="match status" value="1"/>
</dbReference>
<keyword evidence="1" id="KW-0812">Transmembrane</keyword>
<dbReference type="SUPFAM" id="SSF103473">
    <property type="entry name" value="MFS general substrate transporter"/>
    <property type="match status" value="1"/>
</dbReference>
<proteinExistence type="predicted"/>
<name>A0A1Y1RUS6_9SPIO</name>
<feature type="transmembrane region" description="Helical" evidence="1">
    <location>
        <begin position="322"/>
        <end position="348"/>
    </location>
</feature>